<proteinExistence type="predicted"/>
<gene>
    <name evidence="1" type="ORF">H0185_22000</name>
</gene>
<reference evidence="1 2" key="1">
    <citation type="submission" date="2020-07" db="EMBL/GenBank/DDBJ databases">
        <title>Fungal Genomes of the International Space Station.</title>
        <authorList>
            <person name="Seuylemezian A."/>
            <person name="Singh N.K."/>
            <person name="Wood J."/>
            <person name="Venkateswaran K."/>
        </authorList>
    </citation>
    <scope>NUCLEOTIDE SEQUENCE [LARGE SCALE GENOMIC DNA]</scope>
    <source>
        <strain evidence="1 2">PL-B2</strain>
    </source>
</reference>
<dbReference type="RefSeq" id="WP_221875660.1">
    <property type="nucleotide sequence ID" value="NZ_JACWFH010000036.1"/>
</dbReference>
<organism evidence="1 2">
    <name type="scientific">Mesobacillus maritimus</name>
    <dbReference type="NCBI Taxonomy" id="1643336"/>
    <lineage>
        <taxon>Bacteria</taxon>
        <taxon>Bacillati</taxon>
        <taxon>Bacillota</taxon>
        <taxon>Bacilli</taxon>
        <taxon>Bacillales</taxon>
        <taxon>Bacillaceae</taxon>
        <taxon>Mesobacillus</taxon>
    </lineage>
</organism>
<dbReference type="Proteomes" id="UP000769780">
    <property type="component" value="Unassembled WGS sequence"/>
</dbReference>
<protein>
    <submittedName>
        <fullName evidence="1">Uncharacterized protein</fullName>
    </submittedName>
</protein>
<sequence>MLNDWLYILWDWFWYFRRGKVKYRVLDLGDSYEANASDGNIAVWNCYGSTPEAAKEMAEFQLRRAYEESEI</sequence>
<name>A0ABS7KB54_9BACI</name>
<comment type="caution">
    <text evidence="1">The sequence shown here is derived from an EMBL/GenBank/DDBJ whole genome shotgun (WGS) entry which is preliminary data.</text>
</comment>
<evidence type="ECO:0000313" key="1">
    <source>
        <dbReference type="EMBL" id="MBY0099445.1"/>
    </source>
</evidence>
<accession>A0ABS7KB54</accession>
<dbReference type="EMBL" id="JACWFH010000036">
    <property type="protein sequence ID" value="MBY0099445.1"/>
    <property type="molecule type" value="Genomic_DNA"/>
</dbReference>
<keyword evidence="2" id="KW-1185">Reference proteome</keyword>
<evidence type="ECO:0000313" key="2">
    <source>
        <dbReference type="Proteomes" id="UP000769780"/>
    </source>
</evidence>